<name>A0A2T6KS02_9RHOB</name>
<feature type="transmembrane region" description="Helical" evidence="1">
    <location>
        <begin position="133"/>
        <end position="151"/>
    </location>
</feature>
<dbReference type="AlphaFoldDB" id="A0A2T6KS02"/>
<feature type="transmembrane region" description="Helical" evidence="1">
    <location>
        <begin position="104"/>
        <end position="121"/>
    </location>
</feature>
<evidence type="ECO:0000313" key="2">
    <source>
        <dbReference type="EMBL" id="PUB19350.1"/>
    </source>
</evidence>
<comment type="caution">
    <text evidence="2">The sequence shown here is derived from an EMBL/GenBank/DDBJ whole genome shotgun (WGS) entry which is preliminary data.</text>
</comment>
<feature type="transmembrane region" description="Helical" evidence="1">
    <location>
        <begin position="68"/>
        <end position="92"/>
    </location>
</feature>
<keyword evidence="3" id="KW-1185">Reference proteome</keyword>
<dbReference type="EMBL" id="QBUD01000001">
    <property type="protein sequence ID" value="PUB19350.1"/>
    <property type="molecule type" value="Genomic_DNA"/>
</dbReference>
<keyword evidence="1" id="KW-0472">Membrane</keyword>
<dbReference type="Proteomes" id="UP000244523">
    <property type="component" value="Unassembled WGS sequence"/>
</dbReference>
<reference evidence="2 3" key="1">
    <citation type="submission" date="2018-04" db="EMBL/GenBank/DDBJ databases">
        <title>Genomic Encyclopedia of Archaeal and Bacterial Type Strains, Phase II (KMG-II): from individual species to whole genera.</title>
        <authorList>
            <person name="Goeker M."/>
        </authorList>
    </citation>
    <scope>NUCLEOTIDE SEQUENCE [LARGE SCALE GENOMIC DNA]</scope>
    <source>
        <strain evidence="2 3">DSM 29955</strain>
    </source>
</reference>
<accession>A0A2T6KS02</accession>
<sequence length="259" mass="28371">MEPLTWTGSLGVVLNPALVIVVARFALSLLAQLVLGFFAPTVTLQANADGTLIQRVGPLGLIEKANKILFGQIAPLATIFAFPAILLFYLLVTPEIVQTGIPSYMAAFLFVFPLIFFGLLLNSRYYTQPAIRTAIMVPILGVLGWLYLSVINQKGTVIDFLPAWLDLFDISILVVFVSVVFMNAPTVFRIARADTGFADPRLCCRRTDTRRRGVVHHAVGNPAQRTRTADCRFLSAGRICDYPAGNLGIFWFGPVVGKP</sequence>
<protein>
    <submittedName>
        <fullName evidence="2">Uncharacterized protein</fullName>
    </submittedName>
</protein>
<evidence type="ECO:0000256" key="1">
    <source>
        <dbReference type="SAM" id="Phobius"/>
    </source>
</evidence>
<feature type="transmembrane region" description="Helical" evidence="1">
    <location>
        <begin position="12"/>
        <end position="38"/>
    </location>
</feature>
<feature type="transmembrane region" description="Helical" evidence="1">
    <location>
        <begin position="163"/>
        <end position="182"/>
    </location>
</feature>
<keyword evidence="1" id="KW-1133">Transmembrane helix</keyword>
<evidence type="ECO:0000313" key="3">
    <source>
        <dbReference type="Proteomes" id="UP000244523"/>
    </source>
</evidence>
<gene>
    <name evidence="2" type="ORF">C8N45_101948</name>
</gene>
<proteinExistence type="predicted"/>
<keyword evidence="1" id="KW-0812">Transmembrane</keyword>
<organism evidence="2 3">
    <name type="scientific">Yoonia sediminilitoris</name>
    <dbReference type="NCBI Taxonomy" id="1286148"/>
    <lineage>
        <taxon>Bacteria</taxon>
        <taxon>Pseudomonadati</taxon>
        <taxon>Pseudomonadota</taxon>
        <taxon>Alphaproteobacteria</taxon>
        <taxon>Rhodobacterales</taxon>
        <taxon>Paracoccaceae</taxon>
        <taxon>Yoonia</taxon>
    </lineage>
</organism>